<reference evidence="11 12" key="1">
    <citation type="submission" date="2022-01" db="EMBL/GenBank/DDBJ databases">
        <title>A high-quality chromosome-level genome assembly of rohu carp, Labeo rohita.</title>
        <authorList>
            <person name="Arick M.A. II"/>
            <person name="Hsu C.-Y."/>
            <person name="Magbanua Z."/>
            <person name="Pechanova O."/>
            <person name="Grover C."/>
            <person name="Miller E."/>
            <person name="Thrash A."/>
            <person name="Ezzel L."/>
            <person name="Alam S."/>
            <person name="Benzie J."/>
            <person name="Hamilton M."/>
            <person name="Karsi A."/>
            <person name="Lawrence M.L."/>
            <person name="Peterson D.G."/>
        </authorList>
    </citation>
    <scope>NUCLEOTIDE SEQUENCE [LARGE SCALE GENOMIC DNA]</scope>
    <source>
        <strain evidence="12">BAU-BD-2019</strain>
        <tissue evidence="11">Blood</tissue>
    </source>
</reference>
<feature type="domain" description="Flavodoxin-like" evidence="9">
    <location>
        <begin position="37"/>
        <end position="181"/>
    </location>
</feature>
<dbReference type="Gene3D" id="1.20.990.10">
    <property type="entry name" value="NADPH-cytochrome p450 Reductase, Chain A, domain 3"/>
    <property type="match status" value="1"/>
</dbReference>
<dbReference type="SUPFAM" id="SSF52343">
    <property type="entry name" value="Ferredoxin reductase-like, C-terminal NADP-linked domain"/>
    <property type="match status" value="1"/>
</dbReference>
<evidence type="ECO:0000256" key="2">
    <source>
        <dbReference type="ARBA" id="ARBA00001974"/>
    </source>
</evidence>
<evidence type="ECO:0000256" key="3">
    <source>
        <dbReference type="ARBA" id="ARBA00022630"/>
    </source>
</evidence>
<dbReference type="Pfam" id="PF00175">
    <property type="entry name" value="NAD_binding_1"/>
    <property type="match status" value="1"/>
</dbReference>
<comment type="cofactor">
    <cofactor evidence="2">
        <name>FAD</name>
        <dbReference type="ChEBI" id="CHEBI:57692"/>
    </cofactor>
</comment>
<dbReference type="Proteomes" id="UP000830375">
    <property type="component" value="Unassembled WGS sequence"/>
</dbReference>
<accession>A0ABQ8M0Y8</accession>
<dbReference type="EMBL" id="JACTAM010000015">
    <property type="protein sequence ID" value="KAI2656571.1"/>
    <property type="molecule type" value="Genomic_DNA"/>
</dbReference>
<gene>
    <name evidence="11" type="ORF">H4Q32_029774</name>
</gene>
<dbReference type="PRINTS" id="PR00371">
    <property type="entry name" value="FPNCR"/>
</dbReference>
<dbReference type="Pfam" id="PF00258">
    <property type="entry name" value="Flavodoxin_1"/>
    <property type="match status" value="1"/>
</dbReference>
<dbReference type="InterPro" id="IPR008254">
    <property type="entry name" value="Flavodoxin/NO_synth"/>
</dbReference>
<organism evidence="11 12">
    <name type="scientific">Labeo rohita</name>
    <name type="common">Indian major carp</name>
    <name type="synonym">Cyprinus rohita</name>
    <dbReference type="NCBI Taxonomy" id="84645"/>
    <lineage>
        <taxon>Eukaryota</taxon>
        <taxon>Metazoa</taxon>
        <taxon>Chordata</taxon>
        <taxon>Craniata</taxon>
        <taxon>Vertebrata</taxon>
        <taxon>Euteleostomi</taxon>
        <taxon>Actinopterygii</taxon>
        <taxon>Neopterygii</taxon>
        <taxon>Teleostei</taxon>
        <taxon>Ostariophysi</taxon>
        <taxon>Cypriniformes</taxon>
        <taxon>Cyprinidae</taxon>
        <taxon>Labeoninae</taxon>
        <taxon>Labeonini</taxon>
        <taxon>Labeo</taxon>
    </lineage>
</organism>
<dbReference type="InterPro" id="IPR023173">
    <property type="entry name" value="NADPH_Cyt_P450_Rdtase_alpha"/>
</dbReference>
<dbReference type="InterPro" id="IPR003097">
    <property type="entry name" value="CysJ-like_FAD-binding"/>
</dbReference>
<dbReference type="EC" id="1.6.2.4" evidence="8"/>
<dbReference type="InterPro" id="IPR001709">
    <property type="entry name" value="Flavoprot_Pyr_Nucl_cyt_Rdtase"/>
</dbReference>
<dbReference type="SUPFAM" id="SSF52218">
    <property type="entry name" value="Flavoproteins"/>
    <property type="match status" value="1"/>
</dbReference>
<sequence>MGCVFSLPEDRLVAIDRAPTTRETSFIDKMKKMGKNIVVFYGSQTGTAEEFANRLAKDAHRYGMKGMAADPEEYDMSELSRLPEIENSIAIFCMATYGEGDPTDNAQDFYDWLHEGDADFTGVKYTVFALGNKTYEHYNAMGKYVDKRMAELGATRIFDLGMGDDDGNLEEDFVSWREQFWPAVCEHFGVEATGEESSIRQYELKVHTDLNMNKIYTGELGRLKSFENQKPYESGDHVAVYPINDSNIVNRIGDLLKVDLDTVISLNNLDEESNKKHPFPCPTTYRTALTHYLDVTSSPRTNVLYELAQYATDPKDQENMRKMASSSPEGKVHPNSIHICAVVVEYKTKTGRVNKGVATNWLKNKMPTDNGHKATVPMYIRKSQFRLPFKSTNPVIMVGPGTGIAPFMGFVQERKWLKEQGKDVGDTVLYYGCRHKNEDFLYREELEEYEKTGVLTALNVAFSRDQAEKVYVQHLLKKNKEVVWRLVHTDNAHIYICGDARNMARDVQNAFYEIAEELGGMSRTQAVDYIKKLMTKGRYSQDVWS</sequence>
<dbReference type="Gene3D" id="2.40.30.10">
    <property type="entry name" value="Translation factors"/>
    <property type="match status" value="2"/>
</dbReference>
<evidence type="ECO:0000259" key="10">
    <source>
        <dbReference type="PROSITE" id="PS51384"/>
    </source>
</evidence>
<keyword evidence="12" id="KW-1185">Reference proteome</keyword>
<dbReference type="PANTHER" id="PTHR19384:SF17">
    <property type="entry name" value="NADPH--CYTOCHROME P450 REDUCTASE"/>
    <property type="match status" value="1"/>
</dbReference>
<evidence type="ECO:0000313" key="12">
    <source>
        <dbReference type="Proteomes" id="UP000830375"/>
    </source>
</evidence>
<dbReference type="PROSITE" id="PS50902">
    <property type="entry name" value="FLAVODOXIN_LIKE"/>
    <property type="match status" value="1"/>
</dbReference>
<protein>
    <recommendedName>
        <fullName evidence="8">NADPH--hemoprotein reductase</fullName>
        <ecNumber evidence="8">1.6.2.4</ecNumber>
    </recommendedName>
</protein>
<evidence type="ECO:0000256" key="5">
    <source>
        <dbReference type="ARBA" id="ARBA00022827"/>
    </source>
</evidence>
<dbReference type="InterPro" id="IPR039261">
    <property type="entry name" value="FNR_nucleotide-bd"/>
</dbReference>
<evidence type="ECO:0000256" key="6">
    <source>
        <dbReference type="ARBA" id="ARBA00022857"/>
    </source>
</evidence>
<name>A0ABQ8M0Y8_LABRO</name>
<dbReference type="SUPFAM" id="SSF63380">
    <property type="entry name" value="Riboflavin synthase domain-like"/>
    <property type="match status" value="1"/>
</dbReference>
<dbReference type="PANTHER" id="PTHR19384">
    <property type="entry name" value="NITRIC OXIDE SYNTHASE-RELATED"/>
    <property type="match status" value="1"/>
</dbReference>
<keyword evidence="7" id="KW-0560">Oxidoreductase</keyword>
<dbReference type="InterPro" id="IPR001433">
    <property type="entry name" value="OxRdtase_FAD/NAD-bd"/>
</dbReference>
<dbReference type="Gene3D" id="3.40.50.360">
    <property type="match status" value="1"/>
</dbReference>
<feature type="domain" description="FAD-binding FR-type" evidence="10">
    <location>
        <begin position="178"/>
        <end position="388"/>
    </location>
</feature>
<evidence type="ECO:0000256" key="4">
    <source>
        <dbReference type="ARBA" id="ARBA00022643"/>
    </source>
</evidence>
<proteinExistence type="predicted"/>
<keyword evidence="6" id="KW-0521">NADP</keyword>
<dbReference type="InterPro" id="IPR017927">
    <property type="entry name" value="FAD-bd_FR_type"/>
</dbReference>
<dbReference type="InterPro" id="IPR029039">
    <property type="entry name" value="Flavoprotein-like_sf"/>
</dbReference>
<keyword evidence="5" id="KW-0274">FAD</keyword>
<keyword evidence="4" id="KW-0288">FMN</keyword>
<dbReference type="PRINTS" id="PR00369">
    <property type="entry name" value="FLAVODOXIN"/>
</dbReference>
<dbReference type="InterPro" id="IPR017938">
    <property type="entry name" value="Riboflavin_synthase-like_b-brl"/>
</dbReference>
<comment type="cofactor">
    <cofactor evidence="1">
        <name>FMN</name>
        <dbReference type="ChEBI" id="CHEBI:58210"/>
    </cofactor>
</comment>
<comment type="caution">
    <text evidence="11">The sequence shown here is derived from an EMBL/GenBank/DDBJ whole genome shotgun (WGS) entry which is preliminary data.</text>
</comment>
<evidence type="ECO:0000259" key="9">
    <source>
        <dbReference type="PROSITE" id="PS50902"/>
    </source>
</evidence>
<keyword evidence="3" id="KW-0285">Flavoprotein</keyword>
<evidence type="ECO:0000256" key="7">
    <source>
        <dbReference type="ARBA" id="ARBA00023002"/>
    </source>
</evidence>
<dbReference type="Pfam" id="PF00667">
    <property type="entry name" value="FAD_binding_1"/>
    <property type="match status" value="1"/>
</dbReference>
<dbReference type="InterPro" id="IPR001094">
    <property type="entry name" value="Flavdoxin-like"/>
</dbReference>
<dbReference type="PROSITE" id="PS51384">
    <property type="entry name" value="FAD_FR"/>
    <property type="match status" value="1"/>
</dbReference>
<evidence type="ECO:0000313" key="11">
    <source>
        <dbReference type="EMBL" id="KAI2656571.1"/>
    </source>
</evidence>
<dbReference type="Gene3D" id="3.40.50.80">
    <property type="entry name" value="Nucleotide-binding domain of ferredoxin-NADP reductase (FNR) module"/>
    <property type="match status" value="1"/>
</dbReference>
<evidence type="ECO:0000256" key="1">
    <source>
        <dbReference type="ARBA" id="ARBA00001917"/>
    </source>
</evidence>
<evidence type="ECO:0000256" key="8">
    <source>
        <dbReference type="ARBA" id="ARBA00023797"/>
    </source>
</evidence>